<protein>
    <submittedName>
        <fullName evidence="6">Recombinase family protein</fullName>
    </submittedName>
</protein>
<evidence type="ECO:0000313" key="7">
    <source>
        <dbReference type="Proteomes" id="UP001589643"/>
    </source>
</evidence>
<dbReference type="Pfam" id="PF13408">
    <property type="entry name" value="Zn_ribbon_recom"/>
    <property type="match status" value="1"/>
</dbReference>
<evidence type="ECO:0000259" key="5">
    <source>
        <dbReference type="PROSITE" id="PS51737"/>
    </source>
</evidence>
<keyword evidence="7" id="KW-1185">Reference proteome</keyword>
<feature type="domain" description="Recombinase" evidence="5">
    <location>
        <begin position="168"/>
        <end position="323"/>
    </location>
</feature>
<dbReference type="InterPro" id="IPR050639">
    <property type="entry name" value="SSR_resolvase"/>
</dbReference>
<evidence type="ECO:0000313" key="6">
    <source>
        <dbReference type="EMBL" id="MFB8893037.1"/>
    </source>
</evidence>
<dbReference type="InterPro" id="IPR036162">
    <property type="entry name" value="Resolvase-like_N_sf"/>
</dbReference>
<evidence type="ECO:0000256" key="3">
    <source>
        <dbReference type="SAM" id="MobiDB-lite"/>
    </source>
</evidence>
<dbReference type="Pfam" id="PF00239">
    <property type="entry name" value="Resolvase"/>
    <property type="match status" value="1"/>
</dbReference>
<dbReference type="PANTHER" id="PTHR30461:SF2">
    <property type="entry name" value="SERINE RECOMBINASE PINE-RELATED"/>
    <property type="match status" value="1"/>
</dbReference>
<keyword evidence="1" id="KW-0238">DNA-binding</keyword>
<evidence type="ECO:0000256" key="2">
    <source>
        <dbReference type="ARBA" id="ARBA00023172"/>
    </source>
</evidence>
<dbReference type="SMART" id="SM00857">
    <property type="entry name" value="Resolvase"/>
    <property type="match status" value="1"/>
</dbReference>
<dbReference type="SUPFAM" id="SSF53041">
    <property type="entry name" value="Resolvase-like"/>
    <property type="match status" value="1"/>
</dbReference>
<dbReference type="EMBL" id="JBHLHV010000001">
    <property type="protein sequence ID" value="MFB8893037.1"/>
    <property type="molecule type" value="Genomic_DNA"/>
</dbReference>
<dbReference type="Gene3D" id="3.40.50.1390">
    <property type="entry name" value="Resolvase, N-terminal catalytic domain"/>
    <property type="match status" value="1"/>
</dbReference>
<dbReference type="PANTHER" id="PTHR30461">
    <property type="entry name" value="DNA-INVERTASE FROM LAMBDOID PROPHAGE"/>
    <property type="match status" value="1"/>
</dbReference>
<dbReference type="CDD" id="cd00338">
    <property type="entry name" value="Ser_Recombinase"/>
    <property type="match status" value="1"/>
</dbReference>
<dbReference type="InterPro" id="IPR011109">
    <property type="entry name" value="DNA_bind_recombinase_dom"/>
</dbReference>
<dbReference type="InterPro" id="IPR038109">
    <property type="entry name" value="DNA_bind_recomb_sf"/>
</dbReference>
<sequence>MTARMPRRTAVLYCRISRAKDESVSLVRQERALRELAEAEGWDVLEVIHDDGLSGTRDRANASRALEMLRSGAANVLAVWAFDRWSRQGLRAVADLLDVLGTKPGALFVARDKNLRSDDPLFQVWASILASIAEMEVGHTRARVQAARAEHLSRTAPEEQRFLGGVPPFGYRAVPNPHGAGRALSVDEYEAHVIRSAAQRLVDGEYLASVTRWLDAEEVPTPQSPARRARQAGRPTAGLDRGSWRMTTVRNLWRSETLLGRTTRRETLLNEHGGALLDAKGKPRTARRLVVDDAGLPITRWAPVLDADTFARLKARLPDTGRVQPRRMASWLSDIAFCQGCGRKLYVQNRKRARGTDRSFRCNGRVDALDPCTAAATINVGRLEAYIEDLFLSYGGHFPEMIREEHLDAPDAALELQDIEHATQDVLRAFRADGADYVTLSARLETLKARKRHLESLPATVRIIERPTGRSLADVWRDLDGDLAARRDHVRQVVQRIYVGRVGAENWHRPLDGERVHIVWNPDREIDPYGEGLVAPPVPSTGRGV</sequence>
<dbReference type="InterPro" id="IPR025827">
    <property type="entry name" value="Zn_ribbon_recom_dom"/>
</dbReference>
<dbReference type="Gene3D" id="3.90.1750.20">
    <property type="entry name" value="Putative Large Serine Recombinase, Chain B, Domain 2"/>
    <property type="match status" value="1"/>
</dbReference>
<gene>
    <name evidence="6" type="ORF">AB7P39_09300</name>
</gene>
<dbReference type="Pfam" id="PF07508">
    <property type="entry name" value="Recombinase"/>
    <property type="match status" value="1"/>
</dbReference>
<evidence type="ECO:0000256" key="1">
    <source>
        <dbReference type="ARBA" id="ARBA00023125"/>
    </source>
</evidence>
<name>A0ABV5ESV0_9MICO</name>
<dbReference type="Proteomes" id="UP001589643">
    <property type="component" value="Unassembled WGS sequence"/>
</dbReference>
<organism evidence="6 7">
    <name type="scientific">Microbacterium plantarum</name>
    <dbReference type="NCBI Taxonomy" id="1816425"/>
    <lineage>
        <taxon>Bacteria</taxon>
        <taxon>Bacillati</taxon>
        <taxon>Actinomycetota</taxon>
        <taxon>Actinomycetes</taxon>
        <taxon>Micrococcales</taxon>
        <taxon>Microbacteriaceae</taxon>
        <taxon>Microbacterium</taxon>
    </lineage>
</organism>
<proteinExistence type="predicted"/>
<reference evidence="6 7" key="1">
    <citation type="submission" date="2024-08" db="EMBL/GenBank/DDBJ databases">
        <title>Heavy metals resistant antinobacteria isolated from wastewater.</title>
        <authorList>
            <person name="Roman Ponce B."/>
            <person name="Blanco Mercado M.A."/>
            <person name="Avila Aldana I.N."/>
            <person name="Morales Arrieta S."/>
        </authorList>
    </citation>
    <scope>NUCLEOTIDE SEQUENCE [LARGE SCALE GENOMIC DNA]</scope>
    <source>
        <strain evidence="7">sma-1</strain>
    </source>
</reference>
<keyword evidence="2" id="KW-0233">DNA recombination</keyword>
<comment type="caution">
    <text evidence="6">The sequence shown here is derived from an EMBL/GenBank/DDBJ whole genome shotgun (WGS) entry which is preliminary data.</text>
</comment>
<feature type="domain" description="Resolvase/invertase-type recombinase catalytic" evidence="4">
    <location>
        <begin position="9"/>
        <end position="155"/>
    </location>
</feature>
<dbReference type="RefSeq" id="WP_378718495.1">
    <property type="nucleotide sequence ID" value="NZ_JBHLHV010000001.1"/>
</dbReference>
<feature type="region of interest" description="Disordered" evidence="3">
    <location>
        <begin position="218"/>
        <end position="241"/>
    </location>
</feature>
<dbReference type="PROSITE" id="PS51737">
    <property type="entry name" value="RECOMBINASE_DNA_BIND"/>
    <property type="match status" value="1"/>
</dbReference>
<accession>A0ABV5ESV0</accession>
<dbReference type="PROSITE" id="PS51736">
    <property type="entry name" value="RECOMBINASES_3"/>
    <property type="match status" value="1"/>
</dbReference>
<dbReference type="InterPro" id="IPR006119">
    <property type="entry name" value="Resolv_N"/>
</dbReference>
<evidence type="ECO:0000259" key="4">
    <source>
        <dbReference type="PROSITE" id="PS51736"/>
    </source>
</evidence>